<proteinExistence type="predicted"/>
<feature type="region of interest" description="Disordered" evidence="1">
    <location>
        <begin position="28"/>
        <end position="70"/>
    </location>
</feature>
<evidence type="ECO:0000256" key="1">
    <source>
        <dbReference type="SAM" id="MobiDB-lite"/>
    </source>
</evidence>
<protein>
    <submittedName>
        <fullName evidence="3">Spy/CpxP family protein refolding chaperone</fullName>
    </submittedName>
</protein>
<dbReference type="RefSeq" id="WP_183862696.1">
    <property type="nucleotide sequence ID" value="NZ_JACHFH010000034.1"/>
</dbReference>
<dbReference type="Proteomes" id="UP000559117">
    <property type="component" value="Unassembled WGS sequence"/>
</dbReference>
<evidence type="ECO:0000313" key="3">
    <source>
        <dbReference type="EMBL" id="MBB5337133.1"/>
    </source>
</evidence>
<evidence type="ECO:0000313" key="4">
    <source>
        <dbReference type="Proteomes" id="UP000559117"/>
    </source>
</evidence>
<organism evidence="3 4">
    <name type="scientific">Pectinatus brassicae</name>
    <dbReference type="NCBI Taxonomy" id="862415"/>
    <lineage>
        <taxon>Bacteria</taxon>
        <taxon>Bacillati</taxon>
        <taxon>Bacillota</taxon>
        <taxon>Negativicutes</taxon>
        <taxon>Selenomonadales</taxon>
        <taxon>Selenomonadaceae</taxon>
        <taxon>Pectinatus</taxon>
    </lineage>
</organism>
<evidence type="ECO:0000256" key="2">
    <source>
        <dbReference type="SAM" id="SignalP"/>
    </source>
</evidence>
<gene>
    <name evidence="3" type="ORF">HNR32_002290</name>
</gene>
<sequence length="70" mass="7957">MIKSKKKKITAFVLAGFMAIGLFGATIASANPHDEPAPPPPHHEQRPHQHWVNGHNDHGHWIDGHWERDR</sequence>
<feature type="chain" id="PRO_5032452273" evidence="2">
    <location>
        <begin position="31"/>
        <end position="70"/>
    </location>
</feature>
<comment type="caution">
    <text evidence="3">The sequence shown here is derived from an EMBL/GenBank/DDBJ whole genome shotgun (WGS) entry which is preliminary data.</text>
</comment>
<feature type="compositionally biased region" description="Basic and acidic residues" evidence="1">
    <location>
        <begin position="32"/>
        <end position="47"/>
    </location>
</feature>
<name>A0A840UW66_9FIRM</name>
<keyword evidence="2" id="KW-0732">Signal</keyword>
<dbReference type="AlphaFoldDB" id="A0A840UW66"/>
<dbReference type="EMBL" id="JACHFH010000034">
    <property type="protein sequence ID" value="MBB5337133.1"/>
    <property type="molecule type" value="Genomic_DNA"/>
</dbReference>
<accession>A0A840UW66</accession>
<keyword evidence="4" id="KW-1185">Reference proteome</keyword>
<feature type="signal peptide" evidence="2">
    <location>
        <begin position="1"/>
        <end position="30"/>
    </location>
</feature>
<reference evidence="3 4" key="1">
    <citation type="submission" date="2020-08" db="EMBL/GenBank/DDBJ databases">
        <title>Genomic Encyclopedia of Type Strains, Phase IV (KMG-IV): sequencing the most valuable type-strain genomes for metagenomic binning, comparative biology and taxonomic classification.</title>
        <authorList>
            <person name="Goeker M."/>
        </authorList>
    </citation>
    <scope>NUCLEOTIDE SEQUENCE [LARGE SCALE GENOMIC DNA]</scope>
    <source>
        <strain evidence="3 4">DSM 24661</strain>
    </source>
</reference>
<feature type="compositionally biased region" description="Basic and acidic residues" evidence="1">
    <location>
        <begin position="55"/>
        <end position="70"/>
    </location>
</feature>